<keyword evidence="4" id="KW-0597">Phosphoprotein</keyword>
<protein>
    <recommendedName>
        <fullName evidence="3">histidine kinase</fullName>
        <ecNumber evidence="3">2.7.13.3</ecNumber>
    </recommendedName>
</protein>
<feature type="domain" description="Histidine kinase" evidence="8">
    <location>
        <begin position="267"/>
        <end position="483"/>
    </location>
</feature>
<dbReference type="EC" id="2.7.13.3" evidence="3"/>
<dbReference type="Gene3D" id="3.30.565.10">
    <property type="entry name" value="Histidine kinase-like ATPase, C-terminal domain"/>
    <property type="match status" value="1"/>
</dbReference>
<sequence length="483" mass="52826">MAGENADLWRLMLQHSPIGMAVVAPDGHLLMVNHALSEMIGYTPDELTRVGFQELTHPDDLDADMELFNQTLAGEIDSYRMRKRYLHADGHVVWGDLSVALVRDADGEPLHFISQILDVTEQRLNEERLEAANAEMEAIFETVNVGLLLIGPEGTYERMNKRHAETMHLPFPRGHDGAAGQLGEVYLLDGRTQMRREDMPSYRATQGEEFDDYTYWVGADPATRSAFSTSARQVRGPDGERLGAVLAYQEITDLIRAIEVKDEFVASVSHELRTPLTSVLGHLELLCESDDLPAEAAAQLRVVQRNALRLQALLADLLLIGQVADGTLELHMGPADAAAIAREAVEFARVSAQRAGISLTADLPERLPLRADAQRLRQVVDNLVSNAIKYSRSGDAATVTARQEGDRVVIEVADTGIGIAAEELDHVFGRFFRGGEAIQRQITGTGLGLSIVGSIVAAHDGTVTVESEQGRGTTFRATLPARL</sequence>
<evidence type="ECO:0000313" key="12">
    <source>
        <dbReference type="Proteomes" id="UP001499979"/>
    </source>
</evidence>
<comment type="subcellular location">
    <subcellularLocation>
        <location evidence="2">Cell membrane</location>
    </subcellularLocation>
</comment>
<dbReference type="PROSITE" id="PS50113">
    <property type="entry name" value="PAC"/>
    <property type="match status" value="1"/>
</dbReference>
<evidence type="ECO:0000259" key="10">
    <source>
        <dbReference type="PROSITE" id="PS50113"/>
    </source>
</evidence>
<dbReference type="InterPro" id="IPR004358">
    <property type="entry name" value="Sig_transdc_His_kin-like_C"/>
</dbReference>
<evidence type="ECO:0000256" key="7">
    <source>
        <dbReference type="ARBA" id="ARBA00023012"/>
    </source>
</evidence>
<proteinExistence type="predicted"/>
<evidence type="ECO:0000313" key="11">
    <source>
        <dbReference type="EMBL" id="GAA1147027.1"/>
    </source>
</evidence>
<dbReference type="InterPro" id="IPR036097">
    <property type="entry name" value="HisK_dim/P_sf"/>
</dbReference>
<dbReference type="EMBL" id="BAAAJE010000014">
    <property type="protein sequence ID" value="GAA1147027.1"/>
    <property type="molecule type" value="Genomic_DNA"/>
</dbReference>
<feature type="domain" description="PAC" evidence="10">
    <location>
        <begin position="79"/>
        <end position="131"/>
    </location>
</feature>
<evidence type="ECO:0000256" key="5">
    <source>
        <dbReference type="ARBA" id="ARBA00022679"/>
    </source>
</evidence>
<dbReference type="InterPro" id="IPR035965">
    <property type="entry name" value="PAS-like_dom_sf"/>
</dbReference>
<dbReference type="SMART" id="SM00086">
    <property type="entry name" value="PAC"/>
    <property type="match status" value="1"/>
</dbReference>
<evidence type="ECO:0000259" key="9">
    <source>
        <dbReference type="PROSITE" id="PS50112"/>
    </source>
</evidence>
<dbReference type="CDD" id="cd00130">
    <property type="entry name" value="PAS"/>
    <property type="match status" value="1"/>
</dbReference>
<evidence type="ECO:0000256" key="3">
    <source>
        <dbReference type="ARBA" id="ARBA00012438"/>
    </source>
</evidence>
<dbReference type="InterPro" id="IPR003661">
    <property type="entry name" value="HisK_dim/P_dom"/>
</dbReference>
<keyword evidence="7" id="KW-0902">Two-component regulatory system</keyword>
<dbReference type="InterPro" id="IPR036890">
    <property type="entry name" value="HATPase_C_sf"/>
</dbReference>
<dbReference type="NCBIfam" id="TIGR00229">
    <property type="entry name" value="sensory_box"/>
    <property type="match status" value="1"/>
</dbReference>
<dbReference type="Gene3D" id="1.10.287.130">
    <property type="match status" value="1"/>
</dbReference>
<dbReference type="InterPro" id="IPR001610">
    <property type="entry name" value="PAC"/>
</dbReference>
<dbReference type="SMART" id="SM00388">
    <property type="entry name" value="HisKA"/>
    <property type="match status" value="1"/>
</dbReference>
<comment type="caution">
    <text evidence="11">The sequence shown here is derived from an EMBL/GenBank/DDBJ whole genome shotgun (WGS) entry which is preliminary data.</text>
</comment>
<dbReference type="Pfam" id="PF02518">
    <property type="entry name" value="HATPase_c"/>
    <property type="match status" value="1"/>
</dbReference>
<dbReference type="SMART" id="SM00387">
    <property type="entry name" value="HATPase_c"/>
    <property type="match status" value="1"/>
</dbReference>
<dbReference type="InterPro" id="IPR000014">
    <property type="entry name" value="PAS"/>
</dbReference>
<evidence type="ECO:0000256" key="1">
    <source>
        <dbReference type="ARBA" id="ARBA00000085"/>
    </source>
</evidence>
<evidence type="ECO:0000256" key="4">
    <source>
        <dbReference type="ARBA" id="ARBA00022553"/>
    </source>
</evidence>
<dbReference type="PANTHER" id="PTHR43047">
    <property type="entry name" value="TWO-COMPONENT HISTIDINE PROTEIN KINASE"/>
    <property type="match status" value="1"/>
</dbReference>
<dbReference type="Proteomes" id="UP001499979">
    <property type="component" value="Unassembled WGS sequence"/>
</dbReference>
<dbReference type="InterPro" id="IPR005467">
    <property type="entry name" value="His_kinase_dom"/>
</dbReference>
<dbReference type="Pfam" id="PF00512">
    <property type="entry name" value="HisKA"/>
    <property type="match status" value="1"/>
</dbReference>
<keyword evidence="12" id="KW-1185">Reference proteome</keyword>
<dbReference type="CDD" id="cd00082">
    <property type="entry name" value="HisKA"/>
    <property type="match status" value="1"/>
</dbReference>
<dbReference type="Gene3D" id="3.30.450.20">
    <property type="entry name" value="PAS domain"/>
    <property type="match status" value="2"/>
</dbReference>
<feature type="domain" description="PAS" evidence="9">
    <location>
        <begin position="5"/>
        <end position="75"/>
    </location>
</feature>
<gene>
    <name evidence="11" type="ORF">GCM10009606_27370</name>
</gene>
<dbReference type="PROSITE" id="PS50109">
    <property type="entry name" value="HIS_KIN"/>
    <property type="match status" value="1"/>
</dbReference>
<evidence type="ECO:0000259" key="8">
    <source>
        <dbReference type="PROSITE" id="PS50109"/>
    </source>
</evidence>
<keyword evidence="6" id="KW-0418">Kinase</keyword>
<dbReference type="SUPFAM" id="SSF55785">
    <property type="entry name" value="PYP-like sensor domain (PAS domain)"/>
    <property type="match status" value="2"/>
</dbReference>
<dbReference type="InterPro" id="IPR003594">
    <property type="entry name" value="HATPase_dom"/>
</dbReference>
<dbReference type="SMART" id="SM00091">
    <property type="entry name" value="PAS"/>
    <property type="match status" value="1"/>
</dbReference>
<dbReference type="PANTHER" id="PTHR43047:SF72">
    <property type="entry name" value="OSMOSENSING HISTIDINE PROTEIN KINASE SLN1"/>
    <property type="match status" value="1"/>
</dbReference>
<dbReference type="Pfam" id="PF08447">
    <property type="entry name" value="PAS_3"/>
    <property type="match status" value="1"/>
</dbReference>
<reference evidence="12" key="1">
    <citation type="journal article" date="2019" name="Int. J. Syst. Evol. Microbiol.">
        <title>The Global Catalogue of Microorganisms (GCM) 10K type strain sequencing project: providing services to taxonomists for standard genome sequencing and annotation.</title>
        <authorList>
            <consortium name="The Broad Institute Genomics Platform"/>
            <consortium name="The Broad Institute Genome Sequencing Center for Infectious Disease"/>
            <person name="Wu L."/>
            <person name="Ma J."/>
        </authorList>
    </citation>
    <scope>NUCLEOTIDE SEQUENCE [LARGE SCALE GENOMIC DNA]</scope>
    <source>
        <strain evidence="12">JCM 11813</strain>
    </source>
</reference>
<evidence type="ECO:0000256" key="6">
    <source>
        <dbReference type="ARBA" id="ARBA00022777"/>
    </source>
</evidence>
<accession>A0ABP4F1S6</accession>
<dbReference type="InterPro" id="IPR000700">
    <property type="entry name" value="PAS-assoc_C"/>
</dbReference>
<organism evidence="11 12">
    <name type="scientific">Nocardioides aquiterrae</name>
    <dbReference type="NCBI Taxonomy" id="203799"/>
    <lineage>
        <taxon>Bacteria</taxon>
        <taxon>Bacillati</taxon>
        <taxon>Actinomycetota</taxon>
        <taxon>Actinomycetes</taxon>
        <taxon>Propionibacteriales</taxon>
        <taxon>Nocardioidaceae</taxon>
        <taxon>Nocardioides</taxon>
    </lineage>
</organism>
<dbReference type="PRINTS" id="PR00344">
    <property type="entry name" value="BCTRLSENSOR"/>
</dbReference>
<dbReference type="SUPFAM" id="SSF55874">
    <property type="entry name" value="ATPase domain of HSP90 chaperone/DNA topoisomerase II/histidine kinase"/>
    <property type="match status" value="1"/>
</dbReference>
<dbReference type="InterPro" id="IPR013655">
    <property type="entry name" value="PAS_fold_3"/>
</dbReference>
<keyword evidence="5" id="KW-0808">Transferase</keyword>
<comment type="catalytic activity">
    <reaction evidence="1">
        <text>ATP + protein L-histidine = ADP + protein N-phospho-L-histidine.</text>
        <dbReference type="EC" id="2.7.13.3"/>
    </reaction>
</comment>
<evidence type="ECO:0000256" key="2">
    <source>
        <dbReference type="ARBA" id="ARBA00004236"/>
    </source>
</evidence>
<dbReference type="PROSITE" id="PS50112">
    <property type="entry name" value="PAS"/>
    <property type="match status" value="1"/>
</dbReference>
<dbReference type="SUPFAM" id="SSF47384">
    <property type="entry name" value="Homodimeric domain of signal transducing histidine kinase"/>
    <property type="match status" value="1"/>
</dbReference>
<name>A0ABP4F1S6_9ACTN</name>
<dbReference type="RefSeq" id="WP_343908134.1">
    <property type="nucleotide sequence ID" value="NZ_BAAAJE010000014.1"/>
</dbReference>